<dbReference type="PROSITE" id="PS51718">
    <property type="entry name" value="G_DYNAMIN_2"/>
    <property type="match status" value="1"/>
</dbReference>
<feature type="coiled-coil region" evidence="12">
    <location>
        <begin position="728"/>
        <end position="755"/>
    </location>
</feature>
<keyword evidence="5" id="KW-0378">Hydrolase</keyword>
<keyword evidence="2 15" id="KW-0812">Transmembrane</keyword>
<dbReference type="PANTHER" id="PTHR10465">
    <property type="entry name" value="TRANSMEMBRANE GTPASE FZO1"/>
    <property type="match status" value="1"/>
</dbReference>
<organism evidence="15 16">
    <name type="scientific">Saccharomycodes ludwigii</name>
    <dbReference type="NCBI Taxonomy" id="36035"/>
    <lineage>
        <taxon>Eukaryota</taxon>
        <taxon>Fungi</taxon>
        <taxon>Dikarya</taxon>
        <taxon>Ascomycota</taxon>
        <taxon>Saccharomycotina</taxon>
        <taxon>Saccharomycetes</taxon>
        <taxon>Saccharomycodales</taxon>
        <taxon>Saccharomycodaceae</taxon>
        <taxon>Saccharomycodes</taxon>
    </lineage>
</organism>
<evidence type="ECO:0000256" key="12">
    <source>
        <dbReference type="SAM" id="Coils"/>
    </source>
</evidence>
<dbReference type="AlphaFoldDB" id="A0A376BC80"/>
<sequence>MGENTKNNSGNEPFEIFYNQGTFTTPSNGANKIIPSNVQLSQWNYNTNRMQLSVSIKKSSDLLSSLLQENNSNPINIDLPDLSILNVENNLKLGNNQKKLSSTNDLKLDKIALSKIFNAQSENSKIHLSKLMKRVQDIKSKVLITGDLNSGKSSLCNALLKRNILPTDQLPCTNVFIEVVDSFYNNGLEEVHAVPIDVAENVSDAVKKYNRLNATTFKFFKIEDLERLVFENDKWSLLTVYIHENPASVSTSTADDNNLLHNGIVDISLIDSPGLNVDMVHTSEVFSKQEEIDLVIFVVNAANQLTLSGKDFVSSASREKQFMYFVVTKFGDIKNKERCKQLILDQIKTLSPLTYKEHEKFVHFISNADNGNSPDDNSNNTDNGDDTPNYDQLRESLRNFVLKKRCLSKLLPAKTYLLKLLTDLKKISNHNVYKINLETINLKEKLQELEPKVHAAQEESELLNRQIELLVENTVTEIYDATRDSIATSIDLTKFPRYEGLSGTYDYVLLCRKAIMDNIVHSVANSEEYARSLTENVVTKIYDMGKVEKDKRPIFAKDLMFKQKKHILSKKFTVIFHFGDMFQPSWLGFSKFLQWGGSIQNDGELETQYFTNKNLMSYVKEPSLIFTSKIPTLFMYSFGGAKILTNIFMYGTQIFSLQALKNIGGSLLILGSCLSAAYLVHDLPRALPLNLTKKYKKLLNEIDYAHQNSNRISKVSRQVLKTPSKEVCRILEVKCDDLVEQRKDLESKLNNNLNSFKFFQDFAANTKKNLEDVQSIDLDID</sequence>
<evidence type="ECO:0000256" key="5">
    <source>
        <dbReference type="ARBA" id="ARBA00022801"/>
    </source>
</evidence>
<keyword evidence="16" id="KW-1185">Reference proteome</keyword>
<feature type="region of interest" description="Disordered" evidence="13">
    <location>
        <begin position="366"/>
        <end position="390"/>
    </location>
</feature>
<feature type="domain" description="Dynamin-type G" evidence="14">
    <location>
        <begin position="136"/>
        <end position="412"/>
    </location>
</feature>
<keyword evidence="7 12" id="KW-0175">Coiled coil</keyword>
<keyword evidence="3" id="KW-0547">Nucleotide-binding</keyword>
<dbReference type="OrthoDB" id="9984778at2759"/>
<evidence type="ECO:0000256" key="13">
    <source>
        <dbReference type="SAM" id="MobiDB-lite"/>
    </source>
</evidence>
<dbReference type="VEuPathDB" id="FungiDB:SCODWIG_03501"/>
<evidence type="ECO:0000256" key="2">
    <source>
        <dbReference type="ARBA" id="ARBA00022692"/>
    </source>
</evidence>
<dbReference type="Gene3D" id="3.40.50.300">
    <property type="entry name" value="P-loop containing nucleotide triphosphate hydrolases"/>
    <property type="match status" value="1"/>
</dbReference>
<evidence type="ECO:0000256" key="10">
    <source>
        <dbReference type="ARBA" id="ARBA00023136"/>
    </source>
</evidence>
<dbReference type="InterPro" id="IPR045063">
    <property type="entry name" value="Dynamin_N"/>
</dbReference>
<dbReference type="InterPro" id="IPR030381">
    <property type="entry name" value="G_DYNAMIN_dom"/>
</dbReference>
<keyword evidence="6" id="KW-1133">Transmembrane helix</keyword>
<dbReference type="EMBL" id="UFAJ01000865">
    <property type="protein sequence ID" value="SSD61740.1"/>
    <property type="molecule type" value="Genomic_DNA"/>
</dbReference>
<feature type="compositionally biased region" description="Low complexity" evidence="13">
    <location>
        <begin position="369"/>
        <end position="389"/>
    </location>
</feature>
<name>A0A376BC80_9ASCO</name>
<evidence type="ECO:0000313" key="15">
    <source>
        <dbReference type="EMBL" id="SSD61740.1"/>
    </source>
</evidence>
<dbReference type="Pfam" id="PF00350">
    <property type="entry name" value="Dynamin_N"/>
    <property type="match status" value="1"/>
</dbReference>
<accession>A0A376BC80</accession>
<dbReference type="SUPFAM" id="SSF52540">
    <property type="entry name" value="P-loop containing nucleoside triphosphate hydrolases"/>
    <property type="match status" value="1"/>
</dbReference>
<comment type="catalytic activity">
    <reaction evidence="11">
        <text>GTP + H2O = GDP + phosphate + H(+)</text>
        <dbReference type="Rhea" id="RHEA:19669"/>
        <dbReference type="ChEBI" id="CHEBI:15377"/>
        <dbReference type="ChEBI" id="CHEBI:15378"/>
        <dbReference type="ChEBI" id="CHEBI:37565"/>
        <dbReference type="ChEBI" id="CHEBI:43474"/>
        <dbReference type="ChEBI" id="CHEBI:58189"/>
    </reaction>
</comment>
<dbReference type="GO" id="GO:0051646">
    <property type="term" value="P:mitochondrion localization"/>
    <property type="evidence" value="ECO:0007669"/>
    <property type="project" value="TreeGrafter"/>
</dbReference>
<gene>
    <name evidence="15" type="ORF">SCODWIG_03501</name>
</gene>
<dbReference type="GO" id="GO:0008053">
    <property type="term" value="P:mitochondrial fusion"/>
    <property type="evidence" value="ECO:0007669"/>
    <property type="project" value="TreeGrafter"/>
</dbReference>
<proteinExistence type="predicted"/>
<evidence type="ECO:0000256" key="9">
    <source>
        <dbReference type="ARBA" id="ARBA00023134"/>
    </source>
</evidence>
<evidence type="ECO:0000256" key="4">
    <source>
        <dbReference type="ARBA" id="ARBA00022787"/>
    </source>
</evidence>
<dbReference type="GO" id="GO:0005525">
    <property type="term" value="F:GTP binding"/>
    <property type="evidence" value="ECO:0007669"/>
    <property type="project" value="UniProtKB-KW"/>
</dbReference>
<evidence type="ECO:0000256" key="3">
    <source>
        <dbReference type="ARBA" id="ARBA00022741"/>
    </source>
</evidence>
<dbReference type="InterPro" id="IPR027094">
    <property type="entry name" value="Mitofusin_fam"/>
</dbReference>
<protein>
    <submittedName>
        <fullName evidence="15">Related to Transmembrane GTPase FZO1</fullName>
    </submittedName>
</protein>
<evidence type="ECO:0000313" key="16">
    <source>
        <dbReference type="Proteomes" id="UP000262825"/>
    </source>
</evidence>
<dbReference type="GO" id="GO:0005741">
    <property type="term" value="C:mitochondrial outer membrane"/>
    <property type="evidence" value="ECO:0007669"/>
    <property type="project" value="UniProtKB-SubCell"/>
</dbReference>
<dbReference type="Proteomes" id="UP000262825">
    <property type="component" value="Unassembled WGS sequence"/>
</dbReference>
<evidence type="ECO:0000256" key="8">
    <source>
        <dbReference type="ARBA" id="ARBA00023128"/>
    </source>
</evidence>
<evidence type="ECO:0000256" key="7">
    <source>
        <dbReference type="ARBA" id="ARBA00023054"/>
    </source>
</evidence>
<keyword evidence="10" id="KW-0472">Membrane</keyword>
<reference evidence="16" key="1">
    <citation type="submission" date="2018-06" db="EMBL/GenBank/DDBJ databases">
        <authorList>
            <person name="Guldener U."/>
        </authorList>
    </citation>
    <scope>NUCLEOTIDE SEQUENCE [LARGE SCALE GENOMIC DNA]</scope>
    <source>
        <strain evidence="16">UTAD17</strain>
    </source>
</reference>
<keyword evidence="9" id="KW-0342">GTP-binding</keyword>
<evidence type="ECO:0000256" key="11">
    <source>
        <dbReference type="ARBA" id="ARBA00048548"/>
    </source>
</evidence>
<evidence type="ECO:0000256" key="1">
    <source>
        <dbReference type="ARBA" id="ARBA00004374"/>
    </source>
</evidence>
<dbReference type="InterPro" id="IPR027417">
    <property type="entry name" value="P-loop_NTPase"/>
</dbReference>
<dbReference type="GO" id="GO:0003924">
    <property type="term" value="F:GTPase activity"/>
    <property type="evidence" value="ECO:0007669"/>
    <property type="project" value="InterPro"/>
</dbReference>
<dbReference type="FunFam" id="3.40.50.300:FF:000638">
    <property type="entry name" value="Transmembrane GTPase Fzo1, putative"/>
    <property type="match status" value="1"/>
</dbReference>
<keyword evidence="4" id="KW-1000">Mitochondrion outer membrane</keyword>
<keyword evidence="8" id="KW-0496">Mitochondrion</keyword>
<evidence type="ECO:0000259" key="14">
    <source>
        <dbReference type="PROSITE" id="PS51718"/>
    </source>
</evidence>
<evidence type="ECO:0000256" key="6">
    <source>
        <dbReference type="ARBA" id="ARBA00022989"/>
    </source>
</evidence>
<dbReference type="PANTHER" id="PTHR10465:SF0">
    <property type="entry name" value="SARCALUMENIN"/>
    <property type="match status" value="1"/>
</dbReference>
<comment type="subcellular location">
    <subcellularLocation>
        <location evidence="1">Mitochondrion outer membrane</location>
        <topology evidence="1">Multi-pass membrane protein</topology>
    </subcellularLocation>
</comment>